<keyword evidence="3" id="KW-1185">Reference proteome</keyword>
<dbReference type="Pfam" id="PF02585">
    <property type="entry name" value="PIG-L"/>
    <property type="match status" value="1"/>
</dbReference>
<keyword evidence="1" id="KW-0732">Signal</keyword>
<dbReference type="InterPro" id="IPR024078">
    <property type="entry name" value="LmbE-like_dom_sf"/>
</dbReference>
<dbReference type="InterPro" id="IPR029062">
    <property type="entry name" value="Class_I_gatase-like"/>
</dbReference>
<organism evidence="2 3">
    <name type="scientific">Croceivirga thetidis</name>
    <dbReference type="NCBI Taxonomy" id="2721623"/>
    <lineage>
        <taxon>Bacteria</taxon>
        <taxon>Pseudomonadati</taxon>
        <taxon>Bacteroidota</taxon>
        <taxon>Flavobacteriia</taxon>
        <taxon>Flavobacteriales</taxon>
        <taxon>Flavobacteriaceae</taxon>
        <taxon>Croceivirga</taxon>
    </lineage>
</organism>
<reference evidence="2 3" key="1">
    <citation type="submission" date="2020-04" db="EMBL/GenBank/DDBJ databases">
        <authorList>
            <person name="Yoon J."/>
        </authorList>
    </citation>
    <scope>NUCLEOTIDE SEQUENCE [LARGE SCALE GENOMIC DNA]</scope>
    <source>
        <strain evidence="2 3">DJ-13</strain>
    </source>
</reference>
<accession>A0ABX1GSU3</accession>
<protein>
    <submittedName>
        <fullName evidence="2">LmbE family protein</fullName>
    </submittedName>
</protein>
<feature type="chain" id="PRO_5046168065" evidence="1">
    <location>
        <begin position="21"/>
        <end position="846"/>
    </location>
</feature>
<evidence type="ECO:0000256" key="1">
    <source>
        <dbReference type="SAM" id="SignalP"/>
    </source>
</evidence>
<dbReference type="SUPFAM" id="SSF52317">
    <property type="entry name" value="Class I glutamine amidotransferase-like"/>
    <property type="match status" value="1"/>
</dbReference>
<dbReference type="Gene3D" id="3.40.50.10320">
    <property type="entry name" value="LmbE-like"/>
    <property type="match status" value="1"/>
</dbReference>
<evidence type="ECO:0000313" key="2">
    <source>
        <dbReference type="EMBL" id="NKI32076.1"/>
    </source>
</evidence>
<gene>
    <name evidence="2" type="ORF">HCU67_09000</name>
</gene>
<dbReference type="InterPro" id="IPR003737">
    <property type="entry name" value="GlcNAc_PI_deacetylase-related"/>
</dbReference>
<sequence length="846" mass="94181">MPKFNAVLLFALFYFLTVQAQNPKNYTPSELHHEIQKLNFLGTALYVAAHPDDENQRIISYLDNNVKARTIYLSITRGDGGQNLIGPELKEMLGVLRTQELLQARSIDGGEQRFTRAVDFGYSKHPDETLAIWDKEKVLGDVVRVIRDLKPDIIINRFDHRSPGTTHGHHTTSAMLSFEAFDLTNDPNSYSEQLSTLDTWQPKRLFFNTSWWFYGSRENFEKADKSNLASVDIGVYYPELGLSNNEIAAMARSQHKCQGFGQLTSRGSTGEYVEFLKGDPLKDKRNLFDGINTSWSRINGGDAIGEILDAVEENFNFTNPSEHLTDLVKAYDMLQKVNDEHWKNLKSNHLREIIIAAAGLYLEANPDVASTTPGASVSIMVEAINRSNLPITLKNITIGNGAASLTPNRALINNKKETFEMVLSIPQNKSYSSPYWLKEKGELGVYTVTETDLIGLPENPASFEATFVLDFNGTEIPFTEPVVRKYSKPDKGELFEPFVVLPEITIGFEDDVLIFADGDSKQIPLKVTAGVDSISGQVSLQVPSGWSISPKSKAIEFSKKGESKTVFFTVTPPANESEGVLSASVSVNGKIENKTLLEIAYDHIPKQSVLLPAEAKIVRLDIAKSGNLIGYIQGAGDKVPESLEQIGYQVETLNVDEIQPNDLAKYDGIVMGIRAYNTVDALKFKQGLLLDYVRNGGNLIVQYNTARRWGAQFDNIAPYPLTISRDRVTDEFSPVEIIAKNHDLVNVPNKISGKDFEGWVQERGLYFPNEWSDEFTPILSMYDKGESAKKGSLLVAPYGKGNYIYTGLSFFRELPAGVPGAYKLFANMISLNNPTQQDNNNAKGER</sequence>
<dbReference type="RefSeq" id="WP_168552300.1">
    <property type="nucleotide sequence ID" value="NZ_JAAWWL010000002.1"/>
</dbReference>
<dbReference type="SUPFAM" id="SSF102588">
    <property type="entry name" value="LmbE-like"/>
    <property type="match status" value="1"/>
</dbReference>
<evidence type="ECO:0000313" key="3">
    <source>
        <dbReference type="Proteomes" id="UP000718451"/>
    </source>
</evidence>
<proteinExistence type="predicted"/>
<comment type="caution">
    <text evidence="2">The sequence shown here is derived from an EMBL/GenBank/DDBJ whole genome shotgun (WGS) entry which is preliminary data.</text>
</comment>
<dbReference type="EMBL" id="JAAWWL010000002">
    <property type="protein sequence ID" value="NKI32076.1"/>
    <property type="molecule type" value="Genomic_DNA"/>
</dbReference>
<name>A0ABX1GSU3_9FLAO</name>
<dbReference type="Proteomes" id="UP000718451">
    <property type="component" value="Unassembled WGS sequence"/>
</dbReference>
<feature type="signal peptide" evidence="1">
    <location>
        <begin position="1"/>
        <end position="20"/>
    </location>
</feature>